<dbReference type="InterPro" id="IPR058580">
    <property type="entry name" value="DUF2828"/>
</dbReference>
<sequence>MLTVIHALRNNGDASARRMILLCGKWAPSDDRFHDHRTVSALQQAFGRRVKDDGQTYDEINYRKVLSITMNLRKRAFIANDADSFTSYLVDAGLGTVGIPGATMLSAIIIRQVGGVILEKLFEVERSNYKMRVNKSQQRRKDCMVVQVNS</sequence>
<comment type="caution">
    <text evidence="2">The sequence shown here is derived from an EMBL/GenBank/DDBJ whole genome shotgun (WGS) entry which is preliminary data.</text>
</comment>
<dbReference type="AlphaFoldDB" id="A0A2N6NC17"/>
<feature type="domain" description="DUF2828" evidence="1">
    <location>
        <begin position="55"/>
        <end position="137"/>
    </location>
</feature>
<reference evidence="2 3" key="1">
    <citation type="journal article" date="2016" name="Appl. Microbiol. Biotechnol.">
        <title>Characterization of T-DNA insertion mutants with decreased virulence in the entomopathogenic fungus Beauveria bassiana JEF-007.</title>
        <authorList>
            <person name="Kim S."/>
            <person name="Lee S.J."/>
            <person name="Nai Y.S."/>
            <person name="Yu J.S."/>
            <person name="Lee M.R."/>
            <person name="Yang Y.T."/>
            <person name="Kim J.S."/>
        </authorList>
    </citation>
    <scope>NUCLEOTIDE SEQUENCE [LARGE SCALE GENOMIC DNA]</scope>
    <source>
        <strain evidence="2 3">JEF-007</strain>
    </source>
</reference>
<dbReference type="EMBL" id="MRVG01000012">
    <property type="protein sequence ID" value="PMB64811.1"/>
    <property type="molecule type" value="Genomic_DNA"/>
</dbReference>
<evidence type="ECO:0000259" key="1">
    <source>
        <dbReference type="Pfam" id="PF11443"/>
    </source>
</evidence>
<gene>
    <name evidence="2" type="ORF">BM221_009655</name>
</gene>
<dbReference type="Pfam" id="PF11443">
    <property type="entry name" value="DUF2828"/>
    <property type="match status" value="1"/>
</dbReference>
<evidence type="ECO:0000313" key="3">
    <source>
        <dbReference type="Proteomes" id="UP000235728"/>
    </source>
</evidence>
<accession>A0A2N6NC17</accession>
<protein>
    <recommendedName>
        <fullName evidence="1">DUF2828 domain-containing protein</fullName>
    </recommendedName>
</protein>
<name>A0A2N6NC17_BEABA</name>
<evidence type="ECO:0000313" key="2">
    <source>
        <dbReference type="EMBL" id="PMB64811.1"/>
    </source>
</evidence>
<proteinExistence type="predicted"/>
<dbReference type="Proteomes" id="UP000235728">
    <property type="component" value="Unassembled WGS sequence"/>
</dbReference>
<organism evidence="2 3">
    <name type="scientific">Beauveria bassiana</name>
    <name type="common">White muscardine disease fungus</name>
    <name type="synonym">Tritirachium shiotae</name>
    <dbReference type="NCBI Taxonomy" id="176275"/>
    <lineage>
        <taxon>Eukaryota</taxon>
        <taxon>Fungi</taxon>
        <taxon>Dikarya</taxon>
        <taxon>Ascomycota</taxon>
        <taxon>Pezizomycotina</taxon>
        <taxon>Sordariomycetes</taxon>
        <taxon>Hypocreomycetidae</taxon>
        <taxon>Hypocreales</taxon>
        <taxon>Cordycipitaceae</taxon>
        <taxon>Beauveria</taxon>
    </lineage>
</organism>